<sequence length="141" mass="14978">MVGDEAATVVCKAGFYIDYPDASHGGQRLPGFITVAQCAKGAADAPVSVMKAGATGQAPSRIKVGSITYVALATYNQPSPTSLGRSRLRPSRCSVPVSQTGRFLWTSRSTTRCRQAQPFKRHSQLNSARRLRSGATSTESS</sequence>
<gene>
    <name evidence="2" type="ORF">BZL30_4500</name>
</gene>
<evidence type="ECO:0000313" key="2">
    <source>
        <dbReference type="EMBL" id="OOK73632.1"/>
    </source>
</evidence>
<dbReference type="EMBL" id="MVBM01000004">
    <property type="protein sequence ID" value="OOK73632.1"/>
    <property type="molecule type" value="Genomic_DNA"/>
</dbReference>
<feature type="region of interest" description="Disordered" evidence="1">
    <location>
        <begin position="115"/>
        <end position="141"/>
    </location>
</feature>
<comment type="caution">
    <text evidence="2">The sequence shown here is derived from an EMBL/GenBank/DDBJ whole genome shotgun (WGS) entry which is preliminary data.</text>
</comment>
<evidence type="ECO:0000313" key="3">
    <source>
        <dbReference type="Proteomes" id="UP000189229"/>
    </source>
</evidence>
<evidence type="ECO:0000256" key="1">
    <source>
        <dbReference type="SAM" id="MobiDB-lite"/>
    </source>
</evidence>
<accession>A0A1V3X3G7</accession>
<proteinExistence type="predicted"/>
<organism evidence="2 3">
    <name type="scientific">Mycobacterium kansasii</name>
    <dbReference type="NCBI Taxonomy" id="1768"/>
    <lineage>
        <taxon>Bacteria</taxon>
        <taxon>Bacillati</taxon>
        <taxon>Actinomycetota</taxon>
        <taxon>Actinomycetes</taxon>
        <taxon>Mycobacteriales</taxon>
        <taxon>Mycobacteriaceae</taxon>
        <taxon>Mycobacterium</taxon>
    </lineage>
</organism>
<dbReference type="AlphaFoldDB" id="A0A1V3X3G7"/>
<name>A0A1V3X3G7_MYCKA</name>
<reference evidence="2 3" key="1">
    <citation type="submission" date="2017-02" db="EMBL/GenBank/DDBJ databases">
        <title>Complete genome sequences of Mycobacterium kansasii strains isolated from rhesus macaques.</title>
        <authorList>
            <person name="Panda A."/>
            <person name="Nagaraj S."/>
            <person name="Zhao X."/>
            <person name="Tettelin H."/>
            <person name="Detolla L.J."/>
        </authorList>
    </citation>
    <scope>NUCLEOTIDE SEQUENCE [LARGE SCALE GENOMIC DNA]</scope>
    <source>
        <strain evidence="2 3">11-3813</strain>
    </source>
</reference>
<protein>
    <submittedName>
        <fullName evidence="2">Uncharacterized protein</fullName>
    </submittedName>
</protein>
<dbReference type="Proteomes" id="UP000189229">
    <property type="component" value="Unassembled WGS sequence"/>
</dbReference>